<dbReference type="OrthoDB" id="8121869at2759"/>
<dbReference type="Proteomes" id="UP000299102">
    <property type="component" value="Unassembled WGS sequence"/>
</dbReference>
<evidence type="ECO:0000313" key="4">
    <source>
        <dbReference type="EMBL" id="GBP15269.1"/>
    </source>
</evidence>
<reference evidence="4 5" key="1">
    <citation type="journal article" date="2019" name="Commun. Biol.">
        <title>The bagworm genome reveals a unique fibroin gene that provides high tensile strength.</title>
        <authorList>
            <person name="Kono N."/>
            <person name="Nakamura H."/>
            <person name="Ohtoshi R."/>
            <person name="Tomita M."/>
            <person name="Numata K."/>
            <person name="Arakawa K."/>
        </authorList>
    </citation>
    <scope>NUCLEOTIDE SEQUENCE [LARGE SCALE GENOMIC DNA]</scope>
</reference>
<keyword evidence="1" id="KW-0067">ATP-binding</keyword>
<dbReference type="EMBL" id="BGZK01000070">
    <property type="protein sequence ID" value="GBP15269.1"/>
    <property type="molecule type" value="Genomic_DNA"/>
</dbReference>
<keyword evidence="1" id="KW-0378">Hydrolase</keyword>
<dbReference type="GO" id="GO:0043139">
    <property type="term" value="F:5'-3' DNA helicase activity"/>
    <property type="evidence" value="ECO:0007669"/>
    <property type="project" value="UniProtKB-EC"/>
</dbReference>
<keyword evidence="5" id="KW-1185">Reference proteome</keyword>
<dbReference type="GO" id="GO:0016887">
    <property type="term" value="F:ATP hydrolysis activity"/>
    <property type="evidence" value="ECO:0007669"/>
    <property type="project" value="RHEA"/>
</dbReference>
<evidence type="ECO:0000259" key="3">
    <source>
        <dbReference type="Pfam" id="PF05970"/>
    </source>
</evidence>
<sequence>MFKIALDRMATDNHKIVIRADRTPFGEHARQFNAQIIDEVAIVILDDQFQSRDIVIHRRNDQLQRVSELHRSYDALQYPILHWKGDDGYHINIPMIDPRTVKSIKYICKYVNKGSDMAVFGVAGDNRNDEITQYQMGRYISSNEAVWRIMSFPMHERHPVVVHLAVHLENGQRGLYFLDAPIGTGKTFVVSLILATIRTEQKIALALASSGIAATLLEGGRTAHSALKLPLNVQNYRNHDWLRERAILAPKNIHINAINFQIQAKLPGVVTTYKSIDSVMNQDEAMNYPIEFLNSLEPAGIPPHCLNLKKHFLDLTTLKSSKPLTVESEQIDPPSVRALAALFRASLRGGQKARKRPLPNDRLDNGSRDARYARKRHNIVTYFTINKYLND</sequence>
<accession>A0A4C1TL13</accession>
<proteinExistence type="inferred from homology"/>
<dbReference type="InterPro" id="IPR010285">
    <property type="entry name" value="DNA_helicase_pif1-like_DEAD"/>
</dbReference>
<gene>
    <name evidence="4" type="ORF">EVAR_92263_1</name>
</gene>
<keyword evidence="1" id="KW-0233">DNA recombination</keyword>
<keyword evidence="1" id="KW-0347">Helicase</keyword>
<evidence type="ECO:0000256" key="2">
    <source>
        <dbReference type="SAM" id="MobiDB-lite"/>
    </source>
</evidence>
<dbReference type="EC" id="5.6.2.3" evidence="1"/>
<dbReference type="Gene3D" id="3.40.50.300">
    <property type="entry name" value="P-loop containing nucleotide triphosphate hydrolases"/>
    <property type="match status" value="1"/>
</dbReference>
<dbReference type="GO" id="GO:0006281">
    <property type="term" value="P:DNA repair"/>
    <property type="evidence" value="ECO:0007669"/>
    <property type="project" value="UniProtKB-KW"/>
</dbReference>
<comment type="catalytic activity">
    <reaction evidence="1">
        <text>ATP + H2O = ADP + phosphate + H(+)</text>
        <dbReference type="Rhea" id="RHEA:13065"/>
        <dbReference type="ChEBI" id="CHEBI:15377"/>
        <dbReference type="ChEBI" id="CHEBI:15378"/>
        <dbReference type="ChEBI" id="CHEBI:30616"/>
        <dbReference type="ChEBI" id="CHEBI:43474"/>
        <dbReference type="ChEBI" id="CHEBI:456216"/>
        <dbReference type="EC" id="5.6.2.3"/>
    </reaction>
</comment>
<dbReference type="Pfam" id="PF05970">
    <property type="entry name" value="PIF1"/>
    <property type="match status" value="1"/>
</dbReference>
<dbReference type="GO" id="GO:0005524">
    <property type="term" value="F:ATP binding"/>
    <property type="evidence" value="ECO:0007669"/>
    <property type="project" value="UniProtKB-KW"/>
</dbReference>
<keyword evidence="1" id="KW-0547">Nucleotide-binding</keyword>
<feature type="domain" description="DNA helicase Pif1-like DEAD-box helicase" evidence="3">
    <location>
        <begin position="170"/>
        <end position="238"/>
    </location>
</feature>
<feature type="compositionally biased region" description="Basic and acidic residues" evidence="2">
    <location>
        <begin position="358"/>
        <end position="369"/>
    </location>
</feature>
<keyword evidence="1" id="KW-0227">DNA damage</keyword>
<keyword evidence="1" id="KW-0234">DNA repair</keyword>
<comment type="caution">
    <text evidence="4">The sequence shown here is derived from an EMBL/GenBank/DDBJ whole genome shotgun (WGS) entry which is preliminary data.</text>
</comment>
<dbReference type="GO" id="GO:0000723">
    <property type="term" value="P:telomere maintenance"/>
    <property type="evidence" value="ECO:0007669"/>
    <property type="project" value="InterPro"/>
</dbReference>
<protein>
    <recommendedName>
        <fullName evidence="1">ATP-dependent DNA helicase</fullName>
        <ecNumber evidence="1">5.6.2.3</ecNumber>
    </recommendedName>
</protein>
<evidence type="ECO:0000256" key="1">
    <source>
        <dbReference type="RuleBase" id="RU363044"/>
    </source>
</evidence>
<dbReference type="PANTHER" id="PTHR10492">
    <property type="match status" value="1"/>
</dbReference>
<feature type="region of interest" description="Disordered" evidence="2">
    <location>
        <begin position="350"/>
        <end position="369"/>
    </location>
</feature>
<evidence type="ECO:0000313" key="5">
    <source>
        <dbReference type="Proteomes" id="UP000299102"/>
    </source>
</evidence>
<comment type="cofactor">
    <cofactor evidence="1">
        <name>Mg(2+)</name>
        <dbReference type="ChEBI" id="CHEBI:18420"/>
    </cofactor>
</comment>
<dbReference type="GO" id="GO:0006310">
    <property type="term" value="P:DNA recombination"/>
    <property type="evidence" value="ECO:0007669"/>
    <property type="project" value="UniProtKB-KW"/>
</dbReference>
<dbReference type="InterPro" id="IPR027417">
    <property type="entry name" value="P-loop_NTPase"/>
</dbReference>
<name>A0A4C1TL13_EUMVA</name>
<organism evidence="4 5">
    <name type="scientific">Eumeta variegata</name>
    <name type="common">Bagworm moth</name>
    <name type="synonym">Eumeta japonica</name>
    <dbReference type="NCBI Taxonomy" id="151549"/>
    <lineage>
        <taxon>Eukaryota</taxon>
        <taxon>Metazoa</taxon>
        <taxon>Ecdysozoa</taxon>
        <taxon>Arthropoda</taxon>
        <taxon>Hexapoda</taxon>
        <taxon>Insecta</taxon>
        <taxon>Pterygota</taxon>
        <taxon>Neoptera</taxon>
        <taxon>Endopterygota</taxon>
        <taxon>Lepidoptera</taxon>
        <taxon>Glossata</taxon>
        <taxon>Ditrysia</taxon>
        <taxon>Tineoidea</taxon>
        <taxon>Psychidae</taxon>
        <taxon>Oiketicinae</taxon>
        <taxon>Eumeta</taxon>
    </lineage>
</organism>
<dbReference type="STRING" id="151549.A0A4C1TL13"/>
<comment type="similarity">
    <text evidence="1">Belongs to the helicase family.</text>
</comment>
<dbReference type="AlphaFoldDB" id="A0A4C1TL13"/>
<dbReference type="PANTHER" id="PTHR10492:SF57">
    <property type="entry name" value="ATP-DEPENDENT DNA HELICASE"/>
    <property type="match status" value="1"/>
</dbReference>